<proteinExistence type="predicted"/>
<keyword evidence="2" id="KW-0472">Membrane</keyword>
<keyword evidence="4" id="KW-1185">Reference proteome</keyword>
<evidence type="ECO:0000313" key="4">
    <source>
        <dbReference type="Proteomes" id="UP001500724"/>
    </source>
</evidence>
<protein>
    <submittedName>
        <fullName evidence="3">Uncharacterized protein</fullName>
    </submittedName>
</protein>
<evidence type="ECO:0000256" key="2">
    <source>
        <dbReference type="SAM" id="Phobius"/>
    </source>
</evidence>
<dbReference type="Proteomes" id="UP001500724">
    <property type="component" value="Unassembled WGS sequence"/>
</dbReference>
<reference evidence="3 4" key="1">
    <citation type="journal article" date="2019" name="Int. J. Syst. Evol. Microbiol.">
        <title>The Global Catalogue of Microorganisms (GCM) 10K type strain sequencing project: providing services to taxonomists for standard genome sequencing and annotation.</title>
        <authorList>
            <consortium name="The Broad Institute Genomics Platform"/>
            <consortium name="The Broad Institute Genome Sequencing Center for Infectious Disease"/>
            <person name="Wu L."/>
            <person name="Ma J."/>
        </authorList>
    </citation>
    <scope>NUCLEOTIDE SEQUENCE [LARGE SCALE GENOMIC DNA]</scope>
    <source>
        <strain evidence="3 4">JCM 10367</strain>
    </source>
</reference>
<accession>A0ABN1HFF0</accession>
<evidence type="ECO:0000256" key="1">
    <source>
        <dbReference type="SAM" id="MobiDB-lite"/>
    </source>
</evidence>
<name>A0ABN1HFF0_9ACTN</name>
<gene>
    <name evidence="3" type="ORF">GCM10009535_19190</name>
</gene>
<sequence length="55" mass="5617">MADSRPSEGSMGGRADREAPPGAPRWAKVFGIVAVAALVLAFVLMHAVGGGMRGH</sequence>
<organism evidence="3 4">
    <name type="scientific">Streptomyces thermocarboxydovorans</name>
    <dbReference type="NCBI Taxonomy" id="59298"/>
    <lineage>
        <taxon>Bacteria</taxon>
        <taxon>Bacillati</taxon>
        <taxon>Actinomycetota</taxon>
        <taxon>Actinomycetes</taxon>
        <taxon>Kitasatosporales</taxon>
        <taxon>Streptomycetaceae</taxon>
        <taxon>Streptomyces</taxon>
    </lineage>
</organism>
<keyword evidence="2" id="KW-0812">Transmembrane</keyword>
<dbReference type="EMBL" id="BAAAGU010000015">
    <property type="protein sequence ID" value="GAA0642044.1"/>
    <property type="molecule type" value="Genomic_DNA"/>
</dbReference>
<keyword evidence="2" id="KW-1133">Transmembrane helix</keyword>
<feature type="region of interest" description="Disordered" evidence="1">
    <location>
        <begin position="1"/>
        <end position="21"/>
    </location>
</feature>
<dbReference type="RefSeq" id="WP_285511778.1">
    <property type="nucleotide sequence ID" value="NZ_BAAAGU010000015.1"/>
</dbReference>
<comment type="caution">
    <text evidence="3">The sequence shown here is derived from an EMBL/GenBank/DDBJ whole genome shotgun (WGS) entry which is preliminary data.</text>
</comment>
<evidence type="ECO:0000313" key="3">
    <source>
        <dbReference type="EMBL" id="GAA0642044.1"/>
    </source>
</evidence>
<feature type="transmembrane region" description="Helical" evidence="2">
    <location>
        <begin position="29"/>
        <end position="49"/>
    </location>
</feature>